<keyword evidence="3 6" id="KW-1133">Transmembrane helix</keyword>
<organism evidence="7">
    <name type="scientific">Picocystis salinarum</name>
    <dbReference type="NCBI Taxonomy" id="88271"/>
    <lineage>
        <taxon>Eukaryota</taxon>
        <taxon>Viridiplantae</taxon>
        <taxon>Chlorophyta</taxon>
        <taxon>Picocystophyceae</taxon>
        <taxon>Picocystales</taxon>
        <taxon>Picocystaceae</taxon>
        <taxon>Picocystis</taxon>
    </lineage>
</organism>
<feature type="transmembrane region" description="Helical" evidence="6">
    <location>
        <begin position="128"/>
        <end position="152"/>
    </location>
</feature>
<dbReference type="Pfam" id="PF04142">
    <property type="entry name" value="Nuc_sug_transp"/>
    <property type="match status" value="1"/>
</dbReference>
<evidence type="ECO:0000256" key="4">
    <source>
        <dbReference type="ARBA" id="ARBA00023136"/>
    </source>
</evidence>
<feature type="transmembrane region" description="Helical" evidence="6">
    <location>
        <begin position="51"/>
        <end position="70"/>
    </location>
</feature>
<sequence length="394" mass="43575">MYKGLPSVAVDEEGRNQDEENGTHVGRGMRGRNDELPVHLPKKEQVGTMRAFKFMLVIADCLLIGLQPILVRMSQVDGKYKYNIIGVNLMMELFKLAFAICLLVGTSTKKAKREVMFHNVGMQFRQNAFLMIPAFLYAINNYVKFSMLLYFSPTSAKMISNLKILVIAVLLKFVMQRSFSVLQYQALYLLVAGISINQLAKGCDTTAVAGTSLSPAALLFTFLSLTVPSAASVFNEFSYKKNFQTHINLQNLFLYIYGTMFNVLGWALYTCINGLEAGRGIFTGATRLTVLLTINGALQGVLSSFFYKFADTILKKYSSAVATLFTGILSHFLLGSEVQINFLIGISVVLISMHQFFSGSVGGHKLTRGSEPEALYVSPSLNHLGRDYLQGKSG</sequence>
<dbReference type="AlphaFoldDB" id="A0A7S3XDL0"/>
<comment type="subcellular location">
    <subcellularLocation>
        <location evidence="1">Membrane</location>
        <topology evidence="1">Multi-pass membrane protein</topology>
    </subcellularLocation>
</comment>
<evidence type="ECO:0000256" key="2">
    <source>
        <dbReference type="ARBA" id="ARBA00022692"/>
    </source>
</evidence>
<evidence type="ECO:0000256" key="1">
    <source>
        <dbReference type="ARBA" id="ARBA00004141"/>
    </source>
</evidence>
<keyword evidence="2 6" id="KW-0812">Transmembrane</keyword>
<feature type="transmembrane region" description="Helical" evidence="6">
    <location>
        <begin position="289"/>
        <end position="310"/>
    </location>
</feature>
<evidence type="ECO:0008006" key="8">
    <source>
        <dbReference type="Google" id="ProtNLM"/>
    </source>
</evidence>
<evidence type="ECO:0000256" key="5">
    <source>
        <dbReference type="SAM" id="MobiDB-lite"/>
    </source>
</evidence>
<dbReference type="EMBL" id="HBIS01003770">
    <property type="protein sequence ID" value="CAE0609594.1"/>
    <property type="molecule type" value="Transcribed_RNA"/>
</dbReference>
<feature type="transmembrane region" description="Helical" evidence="6">
    <location>
        <begin position="212"/>
        <end position="231"/>
    </location>
</feature>
<evidence type="ECO:0000256" key="3">
    <source>
        <dbReference type="ARBA" id="ARBA00022989"/>
    </source>
</evidence>
<dbReference type="InterPro" id="IPR007271">
    <property type="entry name" value="Nuc_sug_transpt"/>
</dbReference>
<dbReference type="GO" id="GO:0000139">
    <property type="term" value="C:Golgi membrane"/>
    <property type="evidence" value="ECO:0007669"/>
    <property type="project" value="InterPro"/>
</dbReference>
<feature type="transmembrane region" description="Helical" evidence="6">
    <location>
        <begin position="82"/>
        <end position="107"/>
    </location>
</feature>
<gene>
    <name evidence="7" type="ORF">PSAL00342_LOCUS3413</name>
</gene>
<evidence type="ECO:0000313" key="7">
    <source>
        <dbReference type="EMBL" id="CAE0609594.1"/>
    </source>
</evidence>
<protein>
    <recommendedName>
        <fullName evidence="8">Nucleotide-sugar transporter</fullName>
    </recommendedName>
</protein>
<feature type="transmembrane region" description="Helical" evidence="6">
    <location>
        <begin position="252"/>
        <end position="269"/>
    </location>
</feature>
<accession>A0A7S3XDL0</accession>
<dbReference type="GO" id="GO:0015165">
    <property type="term" value="F:pyrimidine nucleotide-sugar transmembrane transporter activity"/>
    <property type="evidence" value="ECO:0007669"/>
    <property type="project" value="InterPro"/>
</dbReference>
<name>A0A7S3XDL0_9CHLO</name>
<evidence type="ECO:0000256" key="6">
    <source>
        <dbReference type="SAM" id="Phobius"/>
    </source>
</evidence>
<reference evidence="7" key="1">
    <citation type="submission" date="2021-01" db="EMBL/GenBank/DDBJ databases">
        <authorList>
            <person name="Corre E."/>
            <person name="Pelletier E."/>
            <person name="Niang G."/>
            <person name="Scheremetjew M."/>
            <person name="Finn R."/>
            <person name="Kale V."/>
            <person name="Holt S."/>
            <person name="Cochrane G."/>
            <person name="Meng A."/>
            <person name="Brown T."/>
            <person name="Cohen L."/>
        </authorList>
    </citation>
    <scope>NUCLEOTIDE SEQUENCE</scope>
    <source>
        <strain evidence="7">CCMP1897</strain>
    </source>
</reference>
<proteinExistence type="predicted"/>
<feature type="region of interest" description="Disordered" evidence="5">
    <location>
        <begin position="12"/>
        <end position="34"/>
    </location>
</feature>
<keyword evidence="4 6" id="KW-0472">Membrane</keyword>
<feature type="compositionally biased region" description="Basic and acidic residues" evidence="5">
    <location>
        <begin position="12"/>
        <end position="22"/>
    </location>
</feature>
<dbReference type="PANTHER" id="PTHR10231">
    <property type="entry name" value="NUCLEOTIDE-SUGAR TRANSMEMBRANE TRANSPORTER"/>
    <property type="match status" value="1"/>
</dbReference>